<keyword evidence="10" id="KW-0170">Cobalt</keyword>
<name>A0A7I8DAU9_9BACL</name>
<dbReference type="Pfam" id="PF01546">
    <property type="entry name" value="Peptidase_M20"/>
    <property type="match status" value="1"/>
</dbReference>
<dbReference type="CDD" id="cd08659">
    <property type="entry name" value="M20_ArgE_DapE-like"/>
    <property type="match status" value="1"/>
</dbReference>
<evidence type="ECO:0000256" key="10">
    <source>
        <dbReference type="ARBA" id="ARBA00023285"/>
    </source>
</evidence>
<comment type="similarity">
    <text evidence="3">Belongs to the peptidase M20A family.</text>
</comment>
<dbReference type="Gene3D" id="3.40.630.10">
    <property type="entry name" value="Zn peptidases"/>
    <property type="match status" value="1"/>
</dbReference>
<evidence type="ECO:0000313" key="12">
    <source>
        <dbReference type="EMBL" id="BCJ85956.1"/>
    </source>
</evidence>
<dbReference type="GO" id="GO:0016787">
    <property type="term" value="F:hydrolase activity"/>
    <property type="evidence" value="ECO:0007669"/>
    <property type="project" value="UniProtKB-KW"/>
</dbReference>
<gene>
    <name evidence="12" type="ORF">skT53_09410</name>
</gene>
<keyword evidence="8" id="KW-0220">Diaminopimelate biosynthesis</keyword>
<dbReference type="NCBIfam" id="TIGR01910">
    <property type="entry name" value="DapE-ArgE"/>
    <property type="match status" value="1"/>
</dbReference>
<comment type="cofactor">
    <cofactor evidence="1">
        <name>Co(2+)</name>
        <dbReference type="ChEBI" id="CHEBI:48828"/>
    </cofactor>
</comment>
<dbReference type="RefSeq" id="WP_200760013.1">
    <property type="nucleotide sequence ID" value="NZ_AP023366.1"/>
</dbReference>
<dbReference type="GO" id="GO:0046872">
    <property type="term" value="F:metal ion binding"/>
    <property type="evidence" value="ECO:0007669"/>
    <property type="project" value="UniProtKB-KW"/>
</dbReference>
<reference evidence="12 13" key="1">
    <citation type="submission" date="2020-08" db="EMBL/GenBank/DDBJ databases">
        <title>Complete Genome Sequence of Effusibacillus dendaii Strain skT53, Isolated from Farmland soil.</title>
        <authorList>
            <person name="Konishi T."/>
            <person name="Kawasaki H."/>
        </authorList>
    </citation>
    <scope>NUCLEOTIDE SEQUENCE [LARGE SCALE GENOMIC DNA]</scope>
    <source>
        <strain evidence="13">skT53</strain>
    </source>
</reference>
<keyword evidence="13" id="KW-1185">Reference proteome</keyword>
<dbReference type="GO" id="GO:0009085">
    <property type="term" value="P:lysine biosynthetic process"/>
    <property type="evidence" value="ECO:0007669"/>
    <property type="project" value="UniProtKB-KW"/>
</dbReference>
<evidence type="ECO:0000256" key="8">
    <source>
        <dbReference type="ARBA" id="ARBA00022915"/>
    </source>
</evidence>
<evidence type="ECO:0000256" key="3">
    <source>
        <dbReference type="ARBA" id="ARBA00006247"/>
    </source>
</evidence>
<evidence type="ECO:0000256" key="1">
    <source>
        <dbReference type="ARBA" id="ARBA00001941"/>
    </source>
</evidence>
<evidence type="ECO:0000256" key="5">
    <source>
        <dbReference type="ARBA" id="ARBA00022723"/>
    </source>
</evidence>
<evidence type="ECO:0000256" key="6">
    <source>
        <dbReference type="ARBA" id="ARBA00022801"/>
    </source>
</evidence>
<dbReference type="InterPro" id="IPR036264">
    <property type="entry name" value="Bact_exopeptidase_dim_dom"/>
</dbReference>
<dbReference type="InterPro" id="IPR010182">
    <property type="entry name" value="ArgE/DapE"/>
</dbReference>
<dbReference type="AlphaFoldDB" id="A0A7I8DAU9"/>
<sequence length="381" mass="41461">MQEAVQFLKEMIRLKSVNPPGDEEPVARLIEAMLKKSGIESEVRILGTNRANLVARIKGTGAKKSLVYSGHMDTVPPGDISWKFDPYGAVEHEGHVYGRGASDMKGGLAAMVVAMTEIARSGVTLQGDLVLAATAGEEVDCCGARAMVEEGLLQEVGAMVIGEPSNGEIFTAHKGALWLEITAYGKTAHGSMPEQGVNAIEHMNRFINALRDRFKFRYDRDHLLGEPTLNLSVISGGVKTNVVPDVCRLQIDIRTVPGQDHLQIVADVERLFKEIEADTSAKFELAVLNDKPSVRTPVTHELIGLSLATAKELFQKDFQPAGVRYFTDASVFVPGAGGDLPVIVYGPGDEKMAHQPDEFVETAKYLDAIQFYKALALRFLV</sequence>
<dbReference type="NCBIfam" id="NF006365">
    <property type="entry name" value="PRK08588.1"/>
    <property type="match status" value="1"/>
</dbReference>
<evidence type="ECO:0000313" key="13">
    <source>
        <dbReference type="Proteomes" id="UP000593802"/>
    </source>
</evidence>
<dbReference type="SUPFAM" id="SSF55031">
    <property type="entry name" value="Bacterial exopeptidase dimerisation domain"/>
    <property type="match status" value="1"/>
</dbReference>
<comment type="cofactor">
    <cofactor evidence="2">
        <name>Zn(2+)</name>
        <dbReference type="ChEBI" id="CHEBI:29105"/>
    </cofactor>
</comment>
<dbReference type="GO" id="GO:0019877">
    <property type="term" value="P:diaminopimelate biosynthetic process"/>
    <property type="evidence" value="ECO:0007669"/>
    <property type="project" value="UniProtKB-KW"/>
</dbReference>
<dbReference type="InterPro" id="IPR011650">
    <property type="entry name" value="Peptidase_M20_dimer"/>
</dbReference>
<evidence type="ECO:0000256" key="2">
    <source>
        <dbReference type="ARBA" id="ARBA00001947"/>
    </source>
</evidence>
<keyword evidence="9" id="KW-0457">Lysine biosynthesis</keyword>
<dbReference type="InterPro" id="IPR002933">
    <property type="entry name" value="Peptidase_M20"/>
</dbReference>
<keyword evidence="4" id="KW-0028">Amino-acid biosynthesis</keyword>
<dbReference type="EMBL" id="AP023366">
    <property type="protein sequence ID" value="BCJ85956.1"/>
    <property type="molecule type" value="Genomic_DNA"/>
</dbReference>
<evidence type="ECO:0000256" key="9">
    <source>
        <dbReference type="ARBA" id="ARBA00023154"/>
    </source>
</evidence>
<proteinExistence type="inferred from homology"/>
<dbReference type="PANTHER" id="PTHR43808:SF8">
    <property type="entry name" value="PEPTIDASE M20 DIMERISATION DOMAIN-CONTAINING PROTEIN"/>
    <property type="match status" value="1"/>
</dbReference>
<organism evidence="12 13">
    <name type="scientific">Effusibacillus dendaii</name>
    <dbReference type="NCBI Taxonomy" id="2743772"/>
    <lineage>
        <taxon>Bacteria</taxon>
        <taxon>Bacillati</taxon>
        <taxon>Bacillota</taxon>
        <taxon>Bacilli</taxon>
        <taxon>Bacillales</taxon>
        <taxon>Alicyclobacillaceae</taxon>
        <taxon>Effusibacillus</taxon>
    </lineage>
</organism>
<dbReference type="Pfam" id="PF07687">
    <property type="entry name" value="M20_dimer"/>
    <property type="match status" value="1"/>
</dbReference>
<feature type="domain" description="Peptidase M20 dimerisation" evidence="11">
    <location>
        <begin position="171"/>
        <end position="276"/>
    </location>
</feature>
<evidence type="ECO:0000256" key="7">
    <source>
        <dbReference type="ARBA" id="ARBA00022833"/>
    </source>
</evidence>
<accession>A0A7I8DAU9</accession>
<evidence type="ECO:0000259" key="11">
    <source>
        <dbReference type="Pfam" id="PF07687"/>
    </source>
</evidence>
<keyword evidence="7" id="KW-0862">Zinc</keyword>
<dbReference type="Proteomes" id="UP000593802">
    <property type="component" value="Chromosome"/>
</dbReference>
<dbReference type="KEGG" id="eff:skT53_09410"/>
<keyword evidence="6" id="KW-0378">Hydrolase</keyword>
<keyword evidence="5" id="KW-0479">Metal-binding</keyword>
<dbReference type="SUPFAM" id="SSF53187">
    <property type="entry name" value="Zn-dependent exopeptidases"/>
    <property type="match status" value="1"/>
</dbReference>
<evidence type="ECO:0000256" key="4">
    <source>
        <dbReference type="ARBA" id="ARBA00022605"/>
    </source>
</evidence>
<dbReference type="Gene3D" id="3.30.70.360">
    <property type="match status" value="1"/>
</dbReference>
<dbReference type="InterPro" id="IPR050072">
    <property type="entry name" value="Peptidase_M20A"/>
</dbReference>
<protein>
    <submittedName>
        <fullName evidence="12">Succinyl-diaminopimelate desuccinylase</fullName>
    </submittedName>
</protein>
<dbReference type="PANTHER" id="PTHR43808">
    <property type="entry name" value="ACETYLORNITHINE DEACETYLASE"/>
    <property type="match status" value="1"/>
</dbReference>